<comment type="caution">
    <text evidence="2">The sequence shown here is derived from an EMBL/GenBank/DDBJ whole genome shotgun (WGS) entry which is preliminary data.</text>
</comment>
<reference evidence="2" key="1">
    <citation type="submission" date="2019-02" db="EMBL/GenBank/DDBJ databases">
        <title>Draft genome of the type strain Pelomonas aquatica CCUG 52575T.</title>
        <authorList>
            <person name="Gomila M."/>
            <person name="Lalucat J."/>
        </authorList>
    </citation>
    <scope>NUCLEOTIDE SEQUENCE</scope>
    <source>
        <strain evidence="2">CCUG 52575</strain>
    </source>
</reference>
<evidence type="ECO:0000313" key="2">
    <source>
        <dbReference type="EMBL" id="MDG0862305.1"/>
    </source>
</evidence>
<protein>
    <submittedName>
        <fullName evidence="2">Motility protein</fullName>
    </submittedName>
</protein>
<sequence length="71" mass="7083">MNITSSASIGAAVNSASNSDPDTVQGVASTLMLKKALDVQAQGAIALLNALPQQPALATEGSVGRNINTFA</sequence>
<name>A0A9X4R497_9BURK</name>
<dbReference type="Proteomes" id="UP001152766">
    <property type="component" value="Unassembled WGS sequence"/>
</dbReference>
<keyword evidence="3" id="KW-1185">Reference proteome</keyword>
<dbReference type="AlphaFoldDB" id="A0A9X4R497"/>
<evidence type="ECO:0000256" key="1">
    <source>
        <dbReference type="SAM" id="MobiDB-lite"/>
    </source>
</evidence>
<dbReference type="Pfam" id="PF14070">
    <property type="entry name" value="YjfB_motility"/>
    <property type="match status" value="1"/>
</dbReference>
<dbReference type="EMBL" id="SGUG01000008">
    <property type="protein sequence ID" value="MDG0862305.1"/>
    <property type="molecule type" value="Genomic_DNA"/>
</dbReference>
<proteinExistence type="predicted"/>
<dbReference type="InterPro" id="IPR025906">
    <property type="entry name" value="YjfB_motility"/>
</dbReference>
<evidence type="ECO:0000313" key="3">
    <source>
        <dbReference type="Proteomes" id="UP001152766"/>
    </source>
</evidence>
<gene>
    <name evidence="2" type="ORF">EXJ73_07465</name>
</gene>
<feature type="region of interest" description="Disordered" evidence="1">
    <location>
        <begin position="1"/>
        <end position="21"/>
    </location>
</feature>
<accession>A0A9X4R497</accession>
<dbReference type="RefSeq" id="WP_268151459.1">
    <property type="nucleotide sequence ID" value="NZ_JAPPUW010000012.1"/>
</dbReference>
<organism evidence="2 3">
    <name type="scientific">Pelomonas aquatica</name>
    <dbReference type="NCBI Taxonomy" id="431058"/>
    <lineage>
        <taxon>Bacteria</taxon>
        <taxon>Pseudomonadati</taxon>
        <taxon>Pseudomonadota</taxon>
        <taxon>Betaproteobacteria</taxon>
        <taxon>Burkholderiales</taxon>
        <taxon>Sphaerotilaceae</taxon>
        <taxon>Roseateles</taxon>
    </lineage>
</organism>